<sequence>MVVYRLGKREFIRDISGTRGLYGSAGWHEKGTRILYTSQTLSLAKMEILANTRKIPRNYAILILEVPSYITYKELFIRNLPPNWKDFPHPKELVTFTNDWIKENQFLVMKVPSVHSPFESNFLFNPLHPSFEDMKIIDVMPHEFDQRLKD</sequence>
<reference evidence="3" key="1">
    <citation type="journal article" date="2019" name="Int. J. Syst. Evol. Microbiol.">
        <title>The Global Catalogue of Microorganisms (GCM) 10K type strain sequencing project: providing services to taxonomists for standard genome sequencing and annotation.</title>
        <authorList>
            <consortium name="The Broad Institute Genomics Platform"/>
            <consortium name="The Broad Institute Genome Sequencing Center for Infectious Disease"/>
            <person name="Wu L."/>
            <person name="Ma J."/>
        </authorList>
    </citation>
    <scope>NUCLEOTIDE SEQUENCE [LARGE SCALE GENOMIC DNA]</scope>
    <source>
        <strain evidence="3">JCM 17926</strain>
    </source>
</reference>
<dbReference type="RefSeq" id="WP_345158099.1">
    <property type="nucleotide sequence ID" value="NZ_BAABHC010000005.1"/>
</dbReference>
<feature type="domain" description="RES" evidence="1">
    <location>
        <begin position="3"/>
        <end position="137"/>
    </location>
</feature>
<gene>
    <name evidence="2" type="ORF">GCM10023188_15710</name>
</gene>
<evidence type="ECO:0000259" key="1">
    <source>
        <dbReference type="Pfam" id="PF08808"/>
    </source>
</evidence>
<protein>
    <recommendedName>
        <fullName evidence="1">RES domain-containing protein</fullName>
    </recommendedName>
</protein>
<dbReference type="InterPro" id="IPR014914">
    <property type="entry name" value="RES_dom"/>
</dbReference>
<accession>A0ABP8LK77</accession>
<dbReference type="EMBL" id="BAABHC010000005">
    <property type="protein sequence ID" value="GAA4429820.1"/>
    <property type="molecule type" value="Genomic_DNA"/>
</dbReference>
<name>A0ABP8LK77_9BACT</name>
<organism evidence="2 3">
    <name type="scientific">Pontibacter saemangeumensis</name>
    <dbReference type="NCBI Taxonomy" id="1084525"/>
    <lineage>
        <taxon>Bacteria</taxon>
        <taxon>Pseudomonadati</taxon>
        <taxon>Bacteroidota</taxon>
        <taxon>Cytophagia</taxon>
        <taxon>Cytophagales</taxon>
        <taxon>Hymenobacteraceae</taxon>
        <taxon>Pontibacter</taxon>
    </lineage>
</organism>
<proteinExistence type="predicted"/>
<evidence type="ECO:0000313" key="2">
    <source>
        <dbReference type="EMBL" id="GAA4429820.1"/>
    </source>
</evidence>
<evidence type="ECO:0000313" key="3">
    <source>
        <dbReference type="Proteomes" id="UP001500552"/>
    </source>
</evidence>
<comment type="caution">
    <text evidence="2">The sequence shown here is derived from an EMBL/GenBank/DDBJ whole genome shotgun (WGS) entry which is preliminary data.</text>
</comment>
<dbReference type="Pfam" id="PF08808">
    <property type="entry name" value="RES"/>
    <property type="match status" value="1"/>
</dbReference>
<dbReference type="Proteomes" id="UP001500552">
    <property type="component" value="Unassembled WGS sequence"/>
</dbReference>
<keyword evidence="3" id="KW-1185">Reference proteome</keyword>